<proteinExistence type="predicted"/>
<dbReference type="Proteomes" id="UP000237000">
    <property type="component" value="Unassembled WGS sequence"/>
</dbReference>
<accession>A0A2P5BFX9</accession>
<comment type="caution">
    <text evidence="1">The sequence shown here is derived from an EMBL/GenBank/DDBJ whole genome shotgun (WGS) entry which is preliminary data.</text>
</comment>
<gene>
    <name evidence="1" type="ORF">TorRG33x02_322450</name>
</gene>
<dbReference type="InParanoid" id="A0A2P5BFX9"/>
<protein>
    <submittedName>
        <fullName evidence="1">Uncharacterized protein</fullName>
    </submittedName>
</protein>
<evidence type="ECO:0000313" key="1">
    <source>
        <dbReference type="EMBL" id="PON47690.1"/>
    </source>
</evidence>
<dbReference type="AlphaFoldDB" id="A0A2P5BFX9"/>
<reference evidence="2" key="1">
    <citation type="submission" date="2016-06" db="EMBL/GenBank/DDBJ databases">
        <title>Parallel loss of symbiosis genes in relatives of nitrogen-fixing non-legume Parasponia.</title>
        <authorList>
            <person name="Van Velzen R."/>
            <person name="Holmer R."/>
            <person name="Bu F."/>
            <person name="Rutten L."/>
            <person name="Van Zeijl A."/>
            <person name="Liu W."/>
            <person name="Santuari L."/>
            <person name="Cao Q."/>
            <person name="Sharma T."/>
            <person name="Shen D."/>
            <person name="Roswanjaya Y."/>
            <person name="Wardhani T."/>
            <person name="Kalhor M.S."/>
            <person name="Jansen J."/>
            <person name="Van den Hoogen J."/>
            <person name="Gungor B."/>
            <person name="Hartog M."/>
            <person name="Hontelez J."/>
            <person name="Verver J."/>
            <person name="Yang W.-C."/>
            <person name="Schijlen E."/>
            <person name="Repin R."/>
            <person name="Schilthuizen M."/>
            <person name="Schranz E."/>
            <person name="Heidstra R."/>
            <person name="Miyata K."/>
            <person name="Fedorova E."/>
            <person name="Kohlen W."/>
            <person name="Bisseling T."/>
            <person name="Smit S."/>
            <person name="Geurts R."/>
        </authorList>
    </citation>
    <scope>NUCLEOTIDE SEQUENCE [LARGE SCALE GENOMIC DNA]</scope>
    <source>
        <strain evidence="2">cv. RG33-2</strain>
    </source>
</reference>
<dbReference type="EMBL" id="JXTC01000531">
    <property type="protein sequence ID" value="PON47690.1"/>
    <property type="molecule type" value="Genomic_DNA"/>
</dbReference>
<organism evidence="1 2">
    <name type="scientific">Trema orientale</name>
    <name type="common">Charcoal tree</name>
    <name type="synonym">Celtis orientalis</name>
    <dbReference type="NCBI Taxonomy" id="63057"/>
    <lineage>
        <taxon>Eukaryota</taxon>
        <taxon>Viridiplantae</taxon>
        <taxon>Streptophyta</taxon>
        <taxon>Embryophyta</taxon>
        <taxon>Tracheophyta</taxon>
        <taxon>Spermatophyta</taxon>
        <taxon>Magnoliopsida</taxon>
        <taxon>eudicotyledons</taxon>
        <taxon>Gunneridae</taxon>
        <taxon>Pentapetalae</taxon>
        <taxon>rosids</taxon>
        <taxon>fabids</taxon>
        <taxon>Rosales</taxon>
        <taxon>Cannabaceae</taxon>
        <taxon>Trema</taxon>
    </lineage>
</organism>
<keyword evidence="2" id="KW-1185">Reference proteome</keyword>
<name>A0A2P5BFX9_TREOI</name>
<evidence type="ECO:0000313" key="2">
    <source>
        <dbReference type="Proteomes" id="UP000237000"/>
    </source>
</evidence>
<sequence>MESQPFKTSYVEMMNSNDLVIDEIGLGLVKSGGSGSHLIGSIGIPLAMANNPGQGSSGRGFTGMGFDSYVGVNNLHLGQGCAAKDFRVWARV</sequence>